<dbReference type="InterPro" id="IPR015500">
    <property type="entry name" value="Peptidase_S8_subtilisin-rel"/>
</dbReference>
<feature type="region of interest" description="Disordered" evidence="11">
    <location>
        <begin position="350"/>
        <end position="380"/>
    </location>
</feature>
<feature type="region of interest" description="Disordered" evidence="11">
    <location>
        <begin position="80"/>
        <end position="100"/>
    </location>
</feature>
<feature type="active site" description="Charge relay system" evidence="10">
    <location>
        <position position="273"/>
    </location>
</feature>
<keyword evidence="8 12" id="KW-1133">Transmembrane helix</keyword>
<dbReference type="InParanoid" id="O86650"/>
<gene>
    <name evidence="15" type="ordered locus">SCO5731</name>
    <name evidence="15" type="ORF">SC3C3.17c</name>
</gene>
<sequence>MRASSRRNMRPASVLSAGLGLLLVGVAAAPAHAESVRDLQWHLDAMHAEEMWKVSTGRGITVAVIDTGVDDSLPDLKGQVLKGKDYSDQPGDERTDHEGHGTGMAALIAGTGKHGSKSGAYGLAPGVEILPIRMPEKIEGLDFTSGHNAARDFSKAIRFAADSDAKVINISMGQAESGTKGGVDTSELDAAVKYAVDKGKLIFAAAGNEGDGANRPRFPASTPGVVAVGSINEKVKRSSFSEWGPEIDVTAPGEDLVHACIGGTGVCRTSGTSDATAIASASAALVWSKHPTWTNNQVLRVLINTMKGNEEEWTHNESFGYGIVRPRVALQNPGDPGPADEYPLPDLAAAAASKSPSPEASPSGDAAENPAGGTYQAAASTSEDDSSTSLWIALGVAAAVVVGAAITFAVLRTRRRRVEQPTAPGSPATPAYAPPQQYPPHGTPGSGQRD</sequence>
<feature type="compositionally biased region" description="Pro residues" evidence="11">
    <location>
        <begin position="432"/>
        <end position="442"/>
    </location>
</feature>
<comment type="subcellular location">
    <subcellularLocation>
        <location evidence="1">Cell membrane</location>
        <topology evidence="1">Single-pass membrane protein</topology>
    </subcellularLocation>
</comment>
<feature type="compositionally biased region" description="Low complexity" evidence="11">
    <location>
        <begin position="350"/>
        <end position="363"/>
    </location>
</feature>
<feature type="compositionally biased region" description="Basic and acidic residues" evidence="11">
    <location>
        <begin position="82"/>
        <end position="100"/>
    </location>
</feature>
<evidence type="ECO:0000256" key="3">
    <source>
        <dbReference type="ARBA" id="ARBA00022475"/>
    </source>
</evidence>
<dbReference type="EMBL" id="AL939124">
    <property type="protein sequence ID" value="CAA20266.1"/>
    <property type="molecule type" value="Genomic_DNA"/>
</dbReference>
<dbReference type="KEGG" id="sco:SCO5731"/>
<protein>
    <submittedName>
        <fullName evidence="15">Secreted serine protease</fullName>
    </submittedName>
</protein>
<dbReference type="Pfam" id="PF00082">
    <property type="entry name" value="Peptidase_S8"/>
    <property type="match status" value="1"/>
</dbReference>
<dbReference type="HOGENOM" id="CLU_011263_13_3_11"/>
<keyword evidence="7 10" id="KW-0720">Serine protease</keyword>
<keyword evidence="4 10" id="KW-0645">Protease</keyword>
<organism evidence="15 16">
    <name type="scientific">Streptomyces coelicolor (strain ATCC BAA-471 / A3(2) / M145)</name>
    <dbReference type="NCBI Taxonomy" id="100226"/>
    <lineage>
        <taxon>Bacteria</taxon>
        <taxon>Bacillati</taxon>
        <taxon>Actinomycetota</taxon>
        <taxon>Actinomycetes</taxon>
        <taxon>Kitasatosporales</taxon>
        <taxon>Streptomycetaceae</taxon>
        <taxon>Streptomyces</taxon>
        <taxon>Streptomyces albidoflavus group</taxon>
    </lineage>
</organism>
<dbReference type="NCBIfam" id="TIGR03921">
    <property type="entry name" value="T7SS_mycosin"/>
    <property type="match status" value="1"/>
</dbReference>
<dbReference type="PRINTS" id="PR00723">
    <property type="entry name" value="SUBTILISIN"/>
</dbReference>
<keyword evidence="16" id="KW-1185">Reference proteome</keyword>
<evidence type="ECO:0000256" key="9">
    <source>
        <dbReference type="ARBA" id="ARBA00023136"/>
    </source>
</evidence>
<dbReference type="GO" id="GO:0005886">
    <property type="term" value="C:plasma membrane"/>
    <property type="evidence" value="ECO:0000318"/>
    <property type="project" value="GO_Central"/>
</dbReference>
<evidence type="ECO:0000313" key="16">
    <source>
        <dbReference type="Proteomes" id="UP000001973"/>
    </source>
</evidence>
<proteinExistence type="inferred from homology"/>
<dbReference type="RefSeq" id="WP_011030423.1">
    <property type="nucleotide sequence ID" value="NC_003888.3"/>
</dbReference>
<evidence type="ECO:0000313" key="15">
    <source>
        <dbReference type="EMBL" id="CAA20266.1"/>
    </source>
</evidence>
<reference evidence="15 16" key="1">
    <citation type="journal article" date="1996" name="Mol. Microbiol.">
        <title>A set of ordered cosmids and a detailed genetic and physical map for the 8 Mb Streptomyces coelicolor A3(2) chromosome.</title>
        <authorList>
            <person name="Redenbach M."/>
            <person name="Kieser H.M."/>
            <person name="Denapaite D."/>
            <person name="Eichner A."/>
            <person name="Cullum J."/>
            <person name="Kinashi H."/>
            <person name="Hopwood D.A."/>
        </authorList>
    </citation>
    <scope>NUCLEOTIDE SEQUENCE [LARGE SCALE GENOMIC DNA]</scope>
    <source>
        <strain evidence="16">ATCC BAA-471 / A3(2) / M145</strain>
    </source>
</reference>
<feature type="chain" id="PRO_5030174881" evidence="13">
    <location>
        <begin position="34"/>
        <end position="450"/>
    </location>
</feature>
<dbReference type="AlphaFoldDB" id="O86650"/>
<keyword evidence="9 12" id="KW-0472">Membrane</keyword>
<evidence type="ECO:0000259" key="14">
    <source>
        <dbReference type="Pfam" id="PF00082"/>
    </source>
</evidence>
<dbReference type="FunFam" id="3.40.50.200:FF:000094">
    <property type="entry name" value="Serine protease (Putative secreted protein)"/>
    <property type="match status" value="1"/>
</dbReference>
<dbReference type="GO" id="GO:0016485">
    <property type="term" value="P:protein processing"/>
    <property type="evidence" value="ECO:0000318"/>
    <property type="project" value="GO_Central"/>
</dbReference>
<dbReference type="OrthoDB" id="9798386at2"/>
<evidence type="ECO:0000256" key="12">
    <source>
        <dbReference type="SAM" id="Phobius"/>
    </source>
</evidence>
<dbReference type="EMBL" id="AL645882">
    <property type="protein sequence ID" value="CAA20266.1"/>
    <property type="molecule type" value="Genomic_DNA"/>
</dbReference>
<dbReference type="FunCoup" id="O86650">
    <property type="interactions" value="32"/>
</dbReference>
<feature type="domain" description="Peptidase S8/S53" evidence="14">
    <location>
        <begin position="57"/>
        <end position="322"/>
    </location>
</feature>
<dbReference type="PaxDb" id="100226-SCO5731"/>
<dbReference type="SUPFAM" id="SSF52743">
    <property type="entry name" value="Subtilisin-like"/>
    <property type="match status" value="1"/>
</dbReference>
<feature type="signal peptide" evidence="13">
    <location>
        <begin position="1"/>
        <end position="33"/>
    </location>
</feature>
<dbReference type="PIR" id="T10926">
    <property type="entry name" value="T10926"/>
</dbReference>
<reference evidence="15 16" key="2">
    <citation type="journal article" date="2002" name="Nature">
        <title>Complete genome sequence of the model actinomycete Streptomyces coelicolor A3(2).</title>
        <authorList>
            <person name="Bentley S.D."/>
            <person name="Chater K.F."/>
            <person name="Cerdeno-Tarraga A.M."/>
            <person name="Challis G.L."/>
            <person name="Thomson N.R."/>
            <person name="James K.D."/>
            <person name="Harris D.E."/>
            <person name="Quail M.A."/>
            <person name="Kieser H."/>
            <person name="Harper D."/>
            <person name="Bateman A."/>
            <person name="Brown S."/>
            <person name="Chandra G."/>
            <person name="Chen C.W."/>
            <person name="Collins M."/>
            <person name="Cronin A."/>
            <person name="Fraser A."/>
            <person name="Goble A."/>
            <person name="Hidalgo J."/>
            <person name="Hornsby T."/>
            <person name="Howarth S."/>
            <person name="Huang C.H."/>
            <person name="Kieser T."/>
            <person name="Larke L."/>
            <person name="Murphy L."/>
            <person name="Oliver K."/>
            <person name="O'Neil S."/>
            <person name="Rabbinowitsch E."/>
            <person name="Rajandream M.A."/>
            <person name="Rutherford K."/>
            <person name="Rutter S."/>
            <person name="Seeger K."/>
            <person name="Saunders D."/>
            <person name="Sharp S."/>
            <person name="Squares R."/>
            <person name="Squares S."/>
            <person name="Taylor K."/>
            <person name="Warren T."/>
            <person name="Wietzorrek A."/>
            <person name="Woodward J."/>
            <person name="Barrell B.G."/>
            <person name="Parkhill J."/>
            <person name="Hopwood D.A."/>
        </authorList>
    </citation>
    <scope>NUCLEOTIDE SEQUENCE [LARGE SCALE GENOMIC DNA]</scope>
    <source>
        <strain evidence="16">ATCC BAA-471 / A3(2) / M145</strain>
    </source>
</reference>
<feature type="active site" description="Charge relay system" evidence="10">
    <location>
        <position position="100"/>
    </location>
</feature>
<evidence type="ECO:0000256" key="8">
    <source>
        <dbReference type="ARBA" id="ARBA00022989"/>
    </source>
</evidence>
<dbReference type="InterPro" id="IPR023834">
    <property type="entry name" value="T7SS_pept_S8A_mycosin"/>
</dbReference>
<dbReference type="PATRIC" id="fig|100226.15.peg.5820"/>
<keyword evidence="3" id="KW-1003">Cell membrane</keyword>
<feature type="region of interest" description="Disordered" evidence="11">
    <location>
        <begin position="415"/>
        <end position="450"/>
    </location>
</feature>
<dbReference type="PANTHER" id="PTHR43806:SF11">
    <property type="entry name" value="CEREVISIN-RELATED"/>
    <property type="match status" value="1"/>
</dbReference>
<feature type="transmembrane region" description="Helical" evidence="12">
    <location>
        <begin position="390"/>
        <end position="411"/>
    </location>
</feature>
<dbReference type="InterPro" id="IPR000209">
    <property type="entry name" value="Peptidase_S8/S53_dom"/>
</dbReference>
<keyword evidence="13" id="KW-0732">Signal</keyword>
<keyword evidence="6 10" id="KW-0378">Hydrolase</keyword>
<dbReference type="PANTHER" id="PTHR43806">
    <property type="entry name" value="PEPTIDASE S8"/>
    <property type="match status" value="1"/>
</dbReference>
<keyword evidence="5 12" id="KW-0812">Transmembrane</keyword>
<dbReference type="InterPro" id="IPR036852">
    <property type="entry name" value="Peptidase_S8/S53_dom_sf"/>
</dbReference>
<name>O86650_STRCO</name>
<dbReference type="STRING" id="100226.gene:17763387"/>
<evidence type="ECO:0000256" key="4">
    <source>
        <dbReference type="ARBA" id="ARBA00022670"/>
    </source>
</evidence>
<evidence type="ECO:0000256" key="7">
    <source>
        <dbReference type="ARBA" id="ARBA00022825"/>
    </source>
</evidence>
<dbReference type="GO" id="GO:0004252">
    <property type="term" value="F:serine-type endopeptidase activity"/>
    <property type="evidence" value="ECO:0000318"/>
    <property type="project" value="GO_Central"/>
</dbReference>
<dbReference type="Gene3D" id="3.40.50.200">
    <property type="entry name" value="Peptidase S8/S53 domain"/>
    <property type="match status" value="1"/>
</dbReference>
<accession>O86650</accession>
<evidence type="ECO:0000256" key="2">
    <source>
        <dbReference type="ARBA" id="ARBA00011073"/>
    </source>
</evidence>
<dbReference type="eggNOG" id="COG1404">
    <property type="taxonomic scope" value="Bacteria"/>
</dbReference>
<evidence type="ECO:0000256" key="5">
    <source>
        <dbReference type="ARBA" id="ARBA00022692"/>
    </source>
</evidence>
<dbReference type="PhylomeDB" id="O86650"/>
<evidence type="ECO:0000256" key="10">
    <source>
        <dbReference type="PROSITE-ProRule" id="PRU01240"/>
    </source>
</evidence>
<comment type="similarity">
    <text evidence="2 10">Belongs to the peptidase S8 family.</text>
</comment>
<evidence type="ECO:0000256" key="1">
    <source>
        <dbReference type="ARBA" id="ARBA00004162"/>
    </source>
</evidence>
<dbReference type="Proteomes" id="UP000001973">
    <property type="component" value="Chromosome"/>
</dbReference>
<feature type="active site" description="Charge relay system" evidence="10">
    <location>
        <position position="66"/>
    </location>
</feature>
<dbReference type="PROSITE" id="PS51892">
    <property type="entry name" value="SUBTILASE"/>
    <property type="match status" value="1"/>
</dbReference>
<dbReference type="InterPro" id="IPR050131">
    <property type="entry name" value="Peptidase_S8_subtilisin-like"/>
</dbReference>
<evidence type="ECO:0000256" key="6">
    <source>
        <dbReference type="ARBA" id="ARBA00022801"/>
    </source>
</evidence>
<evidence type="ECO:0000256" key="11">
    <source>
        <dbReference type="SAM" id="MobiDB-lite"/>
    </source>
</evidence>
<evidence type="ECO:0000256" key="13">
    <source>
        <dbReference type="SAM" id="SignalP"/>
    </source>
</evidence>